<evidence type="ECO:0000313" key="7">
    <source>
        <dbReference type="EMBL" id="GBF50748.1"/>
    </source>
</evidence>
<dbReference type="PANTHER" id="PTHR43133">
    <property type="entry name" value="RNA POLYMERASE ECF-TYPE SIGMA FACTO"/>
    <property type="match status" value="1"/>
</dbReference>
<dbReference type="InterPro" id="IPR007627">
    <property type="entry name" value="RNA_pol_sigma70_r2"/>
</dbReference>
<proteinExistence type="inferred from homology"/>
<dbReference type="Pfam" id="PF04542">
    <property type="entry name" value="Sigma70_r2"/>
    <property type="match status" value="1"/>
</dbReference>
<evidence type="ECO:0000256" key="1">
    <source>
        <dbReference type="ARBA" id="ARBA00010641"/>
    </source>
</evidence>
<dbReference type="InterPro" id="IPR039425">
    <property type="entry name" value="RNA_pol_sigma-70-like"/>
</dbReference>
<evidence type="ECO:0000259" key="5">
    <source>
        <dbReference type="Pfam" id="PF04542"/>
    </source>
</evidence>
<dbReference type="SUPFAM" id="SSF88659">
    <property type="entry name" value="Sigma3 and sigma4 domains of RNA polymerase sigma factors"/>
    <property type="match status" value="1"/>
</dbReference>
<keyword evidence="4" id="KW-0804">Transcription</keyword>
<dbReference type="GO" id="GO:0003677">
    <property type="term" value="F:DNA binding"/>
    <property type="evidence" value="ECO:0007669"/>
    <property type="project" value="InterPro"/>
</dbReference>
<dbReference type="EMBL" id="BFBB01000007">
    <property type="protein sequence ID" value="GBF50748.1"/>
    <property type="molecule type" value="Genomic_DNA"/>
</dbReference>
<name>A0A2P2E1I0_9LEPT</name>
<accession>A0A2P2E1I0</accession>
<dbReference type="OrthoDB" id="9795666at2"/>
<dbReference type="InterPro" id="IPR013325">
    <property type="entry name" value="RNA_pol_sigma_r2"/>
</dbReference>
<dbReference type="NCBIfam" id="TIGR02937">
    <property type="entry name" value="sigma70-ECF"/>
    <property type="match status" value="1"/>
</dbReference>
<dbReference type="AlphaFoldDB" id="A0A2P2E1I0"/>
<dbReference type="Gene3D" id="1.10.1740.10">
    <property type="match status" value="1"/>
</dbReference>
<dbReference type="GO" id="GO:0006352">
    <property type="term" value="P:DNA-templated transcription initiation"/>
    <property type="evidence" value="ECO:0007669"/>
    <property type="project" value="InterPro"/>
</dbReference>
<dbReference type="Pfam" id="PF08281">
    <property type="entry name" value="Sigma70_r4_2"/>
    <property type="match status" value="1"/>
</dbReference>
<dbReference type="GO" id="GO:0016987">
    <property type="term" value="F:sigma factor activity"/>
    <property type="evidence" value="ECO:0007669"/>
    <property type="project" value="UniProtKB-KW"/>
</dbReference>
<keyword evidence="3" id="KW-0731">Sigma factor</keyword>
<comment type="similarity">
    <text evidence="1">Belongs to the sigma-70 factor family. ECF subfamily.</text>
</comment>
<feature type="domain" description="RNA polymerase sigma factor 70 region 4 type 2" evidence="6">
    <location>
        <begin position="105"/>
        <end position="154"/>
    </location>
</feature>
<dbReference type="InterPro" id="IPR013249">
    <property type="entry name" value="RNA_pol_sigma70_r4_t2"/>
</dbReference>
<evidence type="ECO:0000313" key="8">
    <source>
        <dbReference type="Proteomes" id="UP000245133"/>
    </source>
</evidence>
<dbReference type="InterPro" id="IPR013324">
    <property type="entry name" value="RNA_pol_sigma_r3/r4-like"/>
</dbReference>
<reference evidence="7 8" key="1">
    <citation type="submission" date="2018-02" db="EMBL/GenBank/DDBJ databases">
        <title>Novel Leptospira species isolated from soil and water in Japan.</title>
        <authorList>
            <person name="Nakao R."/>
            <person name="Masuzawa T."/>
        </authorList>
    </citation>
    <scope>NUCLEOTIDE SEQUENCE [LARGE SCALE GENOMIC DNA]</scope>
    <source>
        <strain evidence="7 8">YH101</strain>
    </source>
</reference>
<dbReference type="Gene3D" id="1.10.10.10">
    <property type="entry name" value="Winged helix-like DNA-binding domain superfamily/Winged helix DNA-binding domain"/>
    <property type="match status" value="1"/>
</dbReference>
<sequence length="165" mass="19642">MSSSQFEEILKENHDRLYLYALFLCHDKVEAEDLLQETYIKILQAEQSFQSEKGSFITWAKRILKNHFLDLERKKKLRIVDLESNMDHLTSPRHEISEFDEGHIVQLRDCIEKLEETDRSIIHMKIFKAMTLDEMAKSLGLNRRTISRRYSKILVDLRDIFLGKL</sequence>
<protein>
    <submittedName>
        <fullName evidence="7">Sigma-70 region 2</fullName>
    </submittedName>
</protein>
<comment type="caution">
    <text evidence="7">The sequence shown here is derived from an EMBL/GenBank/DDBJ whole genome shotgun (WGS) entry which is preliminary data.</text>
</comment>
<evidence type="ECO:0000256" key="2">
    <source>
        <dbReference type="ARBA" id="ARBA00023015"/>
    </source>
</evidence>
<evidence type="ECO:0000256" key="4">
    <source>
        <dbReference type="ARBA" id="ARBA00023163"/>
    </source>
</evidence>
<evidence type="ECO:0000259" key="6">
    <source>
        <dbReference type="Pfam" id="PF08281"/>
    </source>
</evidence>
<dbReference type="SUPFAM" id="SSF88946">
    <property type="entry name" value="Sigma2 domain of RNA polymerase sigma factors"/>
    <property type="match status" value="1"/>
</dbReference>
<keyword evidence="8" id="KW-1185">Reference proteome</keyword>
<organism evidence="7 8">
    <name type="scientific">Leptospira ryugenii</name>
    <dbReference type="NCBI Taxonomy" id="1917863"/>
    <lineage>
        <taxon>Bacteria</taxon>
        <taxon>Pseudomonadati</taxon>
        <taxon>Spirochaetota</taxon>
        <taxon>Spirochaetia</taxon>
        <taxon>Leptospirales</taxon>
        <taxon>Leptospiraceae</taxon>
        <taxon>Leptospira</taxon>
    </lineage>
</organism>
<dbReference type="InterPro" id="IPR036388">
    <property type="entry name" value="WH-like_DNA-bd_sf"/>
</dbReference>
<keyword evidence="2" id="KW-0805">Transcription regulation</keyword>
<dbReference type="RefSeq" id="WP_108976755.1">
    <property type="nucleotide sequence ID" value="NZ_BFBB01000007.1"/>
</dbReference>
<dbReference type="Proteomes" id="UP000245133">
    <property type="component" value="Unassembled WGS sequence"/>
</dbReference>
<evidence type="ECO:0000256" key="3">
    <source>
        <dbReference type="ARBA" id="ARBA00023082"/>
    </source>
</evidence>
<gene>
    <name evidence="7" type="ORF">LPTSP4_22750</name>
</gene>
<dbReference type="PANTHER" id="PTHR43133:SF46">
    <property type="entry name" value="RNA POLYMERASE SIGMA-70 FACTOR ECF SUBFAMILY"/>
    <property type="match status" value="1"/>
</dbReference>
<feature type="domain" description="RNA polymerase sigma-70 region 2" evidence="5">
    <location>
        <begin position="11"/>
        <end position="76"/>
    </location>
</feature>
<dbReference type="InterPro" id="IPR014284">
    <property type="entry name" value="RNA_pol_sigma-70_dom"/>
</dbReference>